<gene>
    <name evidence="1" type="ORF">R3P38DRAFT_3227955</name>
</gene>
<sequence>MPKNKPKHNGIGYRHIDSITLDVHPPFLKHEEVSSAAKAQWVLTDIISMAEFLEAHVPGESQKTS</sequence>
<evidence type="ECO:0000313" key="2">
    <source>
        <dbReference type="Proteomes" id="UP001362999"/>
    </source>
</evidence>
<comment type="caution">
    <text evidence="1">The sequence shown here is derived from an EMBL/GenBank/DDBJ whole genome shotgun (WGS) entry which is preliminary data.</text>
</comment>
<proteinExistence type="predicted"/>
<accession>A0AAV9ZSG4</accession>
<name>A0AAV9ZSG4_9AGAR</name>
<keyword evidence="2" id="KW-1185">Reference proteome</keyword>
<evidence type="ECO:0000313" key="1">
    <source>
        <dbReference type="EMBL" id="KAK6989016.1"/>
    </source>
</evidence>
<reference evidence="1 2" key="1">
    <citation type="journal article" date="2024" name="J Genomics">
        <title>Draft genome sequencing and assembly of Favolaschia claudopus CIRM-BRFM 2984 isolated from oak limbs.</title>
        <authorList>
            <person name="Navarro D."/>
            <person name="Drula E."/>
            <person name="Chaduli D."/>
            <person name="Cazenave R."/>
            <person name="Ahrendt S."/>
            <person name="Wang J."/>
            <person name="Lipzen A."/>
            <person name="Daum C."/>
            <person name="Barry K."/>
            <person name="Grigoriev I.V."/>
            <person name="Favel A."/>
            <person name="Rosso M.N."/>
            <person name="Martin F."/>
        </authorList>
    </citation>
    <scope>NUCLEOTIDE SEQUENCE [LARGE SCALE GENOMIC DNA]</scope>
    <source>
        <strain evidence="1 2">CIRM-BRFM 2984</strain>
    </source>
</reference>
<dbReference type="AlphaFoldDB" id="A0AAV9ZSG4"/>
<organism evidence="1 2">
    <name type="scientific">Favolaschia claudopus</name>
    <dbReference type="NCBI Taxonomy" id="2862362"/>
    <lineage>
        <taxon>Eukaryota</taxon>
        <taxon>Fungi</taxon>
        <taxon>Dikarya</taxon>
        <taxon>Basidiomycota</taxon>
        <taxon>Agaricomycotina</taxon>
        <taxon>Agaricomycetes</taxon>
        <taxon>Agaricomycetidae</taxon>
        <taxon>Agaricales</taxon>
        <taxon>Marasmiineae</taxon>
        <taxon>Mycenaceae</taxon>
        <taxon>Favolaschia</taxon>
    </lineage>
</organism>
<dbReference type="EMBL" id="JAWWNJ010000118">
    <property type="protein sequence ID" value="KAK6989016.1"/>
    <property type="molecule type" value="Genomic_DNA"/>
</dbReference>
<protein>
    <submittedName>
        <fullName evidence="1">Uncharacterized protein</fullName>
    </submittedName>
</protein>
<dbReference type="Proteomes" id="UP001362999">
    <property type="component" value="Unassembled WGS sequence"/>
</dbReference>